<feature type="domain" description="Secretin/TonB short N-terminal" evidence="8">
    <location>
        <begin position="69"/>
        <end position="120"/>
    </location>
</feature>
<keyword evidence="2 7" id="KW-0813">Transport</keyword>
<dbReference type="NCBIfam" id="TIGR04056">
    <property type="entry name" value="OMP_RagA_SusC"/>
    <property type="match status" value="1"/>
</dbReference>
<dbReference type="Gene3D" id="2.40.170.20">
    <property type="entry name" value="TonB-dependent receptor, beta-barrel domain"/>
    <property type="match status" value="1"/>
</dbReference>
<protein>
    <submittedName>
        <fullName evidence="9">SusC/RagA family TonB-linked outer membrane protein</fullName>
    </submittedName>
</protein>
<evidence type="ECO:0000256" key="5">
    <source>
        <dbReference type="ARBA" id="ARBA00023136"/>
    </source>
</evidence>
<evidence type="ECO:0000259" key="8">
    <source>
        <dbReference type="SMART" id="SM00965"/>
    </source>
</evidence>
<dbReference type="Gene3D" id="2.170.130.10">
    <property type="entry name" value="TonB-dependent receptor, plug domain"/>
    <property type="match status" value="1"/>
</dbReference>
<dbReference type="SUPFAM" id="SSF49464">
    <property type="entry name" value="Carboxypeptidase regulatory domain-like"/>
    <property type="match status" value="1"/>
</dbReference>
<comment type="similarity">
    <text evidence="7">Belongs to the TonB-dependent receptor family.</text>
</comment>
<dbReference type="Gene3D" id="2.60.40.1120">
    <property type="entry name" value="Carboxypeptidase-like, regulatory domain"/>
    <property type="match status" value="1"/>
</dbReference>
<dbReference type="Pfam" id="PF13715">
    <property type="entry name" value="CarbopepD_reg_2"/>
    <property type="match status" value="1"/>
</dbReference>
<dbReference type="SUPFAM" id="SSF56935">
    <property type="entry name" value="Porins"/>
    <property type="match status" value="1"/>
</dbReference>
<dbReference type="SMART" id="SM00965">
    <property type="entry name" value="STN"/>
    <property type="match status" value="1"/>
</dbReference>
<dbReference type="EMBL" id="SDDZ01000003">
    <property type="protein sequence ID" value="RXJ50443.1"/>
    <property type="molecule type" value="Genomic_DNA"/>
</dbReference>
<dbReference type="InterPro" id="IPR037066">
    <property type="entry name" value="Plug_dom_sf"/>
</dbReference>
<evidence type="ECO:0000256" key="2">
    <source>
        <dbReference type="ARBA" id="ARBA00022448"/>
    </source>
</evidence>
<dbReference type="InterPro" id="IPR023996">
    <property type="entry name" value="TonB-dep_OMP_SusC/RagA"/>
</dbReference>
<dbReference type="InterPro" id="IPR011662">
    <property type="entry name" value="Secretin/TonB_short_N"/>
</dbReference>
<keyword evidence="4 7" id="KW-0812">Transmembrane</keyword>
<evidence type="ECO:0000313" key="9">
    <source>
        <dbReference type="EMBL" id="RXJ50443.1"/>
    </source>
</evidence>
<evidence type="ECO:0000256" key="3">
    <source>
        <dbReference type="ARBA" id="ARBA00022452"/>
    </source>
</evidence>
<reference evidence="9 10" key="1">
    <citation type="submission" date="2019-01" db="EMBL/GenBank/DDBJ databases">
        <title>Genome sequence of the Antarctic species Gelidibacter gilvus ACAM 158(T).</title>
        <authorList>
            <person name="Bowman J.P."/>
        </authorList>
    </citation>
    <scope>NUCLEOTIDE SEQUENCE [LARGE SCALE GENOMIC DNA]</scope>
    <source>
        <strain evidence="9 10">IC158</strain>
    </source>
</reference>
<dbReference type="AlphaFoldDB" id="A0A4Q0XHV2"/>
<comment type="caution">
    <text evidence="9">The sequence shown here is derived from an EMBL/GenBank/DDBJ whole genome shotgun (WGS) entry which is preliminary data.</text>
</comment>
<dbReference type="Gene3D" id="3.55.50.30">
    <property type="match status" value="1"/>
</dbReference>
<keyword evidence="3 7" id="KW-1134">Transmembrane beta strand</keyword>
<dbReference type="InterPro" id="IPR023997">
    <property type="entry name" value="TonB-dep_OMP_SusC/RagA_CS"/>
</dbReference>
<dbReference type="InterPro" id="IPR039426">
    <property type="entry name" value="TonB-dep_rcpt-like"/>
</dbReference>
<dbReference type="InterPro" id="IPR008969">
    <property type="entry name" value="CarboxyPept-like_regulatory"/>
</dbReference>
<dbReference type="FunFam" id="2.60.40.1120:FF:000003">
    <property type="entry name" value="Outer membrane protein Omp121"/>
    <property type="match status" value="1"/>
</dbReference>
<evidence type="ECO:0000313" key="10">
    <source>
        <dbReference type="Proteomes" id="UP000289792"/>
    </source>
</evidence>
<keyword evidence="5 7" id="KW-0472">Membrane</keyword>
<name>A0A4Q0XHV2_9FLAO</name>
<dbReference type="InterPro" id="IPR012910">
    <property type="entry name" value="Plug_dom"/>
</dbReference>
<evidence type="ECO:0000256" key="7">
    <source>
        <dbReference type="PROSITE-ProRule" id="PRU01360"/>
    </source>
</evidence>
<comment type="subcellular location">
    <subcellularLocation>
        <location evidence="1 7">Cell outer membrane</location>
        <topology evidence="1 7">Multi-pass membrane protein</topology>
    </subcellularLocation>
</comment>
<keyword evidence="6 7" id="KW-0998">Cell outer membrane</keyword>
<evidence type="ECO:0000256" key="6">
    <source>
        <dbReference type="ARBA" id="ARBA00023237"/>
    </source>
</evidence>
<dbReference type="InterPro" id="IPR036942">
    <property type="entry name" value="Beta-barrel_TonB_sf"/>
</dbReference>
<evidence type="ECO:0000256" key="4">
    <source>
        <dbReference type="ARBA" id="ARBA00022692"/>
    </source>
</evidence>
<dbReference type="OrthoDB" id="9768177at2"/>
<proteinExistence type="inferred from homology"/>
<dbReference type="Proteomes" id="UP000289792">
    <property type="component" value="Unassembled WGS sequence"/>
</dbReference>
<evidence type="ECO:0000256" key="1">
    <source>
        <dbReference type="ARBA" id="ARBA00004571"/>
    </source>
</evidence>
<sequence length="1192" mass="130760">MKKNKRGRSLFLSSHPHLRLKLTLLFLIVSFLKIQASSFSYSDDQKMSLNIHQASLIKIFEEIESISEYRFLFESKQIESERKITLKLYNKDIKEVLDVIFSDTEIKYQLKGRQVILERVKKTKETAYPSTFNNNDNFKNDLQAQQQVKGVVSDAQGMPMIGANVIEKGTANGVQTDFDGNFSITVPQNAILVFSYVGFKAKEIKVGSQSTLNVTLEEDAALLDEVVVTALGISREKKSLGYATQEVSGDDVNRVPTDNVVNALSGKVSGVQIKNNTNLGGSSNVIIRGSTSLTGDNQALFVIDGVPVSNSNFNTSDQQNAGGGFDYGNLASDINPEDIASINVLKGAAATALYGSRATNGAVIITTKSGAGKEKTTITINSGVTIGFIDKSTWPKFQNEYGTGYGSIYGPNRNEYFNRQDVNGDGILDLVSPSTAYGSYGAPFDSNLMVYQWDSFYPESPYYLQPTPWEAPKEKLISFFETPVTFVNSLSVSGGSQKANYRISYTNFEQEGIVPNSSLSRNNISVSTGFDLNDRLKASASANYIKTDAIGRNRTGNESAFGNGGNVVAAMRKYWANNVGIQELKNAYFSTRTNITPFMGGTIDNPYWVLYENFQNDTRSRIFGNVSLAYKVNDWINIEGRVSLDTYSFLQEERANTGTRGREGKYERKNINFSEMNYDLMVNFNKHVTEKLNISGVVGTNIRRNEFSSINAVTNGGLVLSGLYSLSNSVNIPDAPIEVLEKVGVDGLYGLVSFGYDNLIYLDLTGRFDHSSTLPKENSTYFYPSISTSFIFSNLIDSDVLTFGKLRLNYAEVGSSAPPNSLKDVLTKPTPFGSIPLYGVNSTKNNSELLPESTASSELGLEMRFFNSRLKMDMSVYKTNTRDQIIPVAISTTTGYSSKFVNAGEIENKGVEIGLSGAVIKNEDFQWEVSVNWATNKSKVISLFEGASNLQLGSLSGVTINATLGEPYGTIQGTDYIYLDGKRVINQSNGEFMRTTTSNNVIGNVTPDWNGGITNSLTYKNLNLNFLIDMQKGGDLYSRDIAVGNRSGLYNYSVGLNDLGNPMRNSLANGGGIILEGVAPDGQPNKVRTAMDTYNNATGSVKAPSAHFIYDASYVKLREVSLTYSFPKVSLLDKIKVEAMKLSLVGSNLWIIHKNLPFSDPEANLSSGNIQGYQEGVLPSTQNLGLNLQIQF</sequence>
<dbReference type="GO" id="GO:0009279">
    <property type="term" value="C:cell outer membrane"/>
    <property type="evidence" value="ECO:0007669"/>
    <property type="project" value="UniProtKB-SubCell"/>
</dbReference>
<dbReference type="PROSITE" id="PS52016">
    <property type="entry name" value="TONB_DEPENDENT_REC_3"/>
    <property type="match status" value="1"/>
</dbReference>
<organism evidence="9 10">
    <name type="scientific">Gelidibacter gilvus</name>
    <dbReference type="NCBI Taxonomy" id="59602"/>
    <lineage>
        <taxon>Bacteria</taxon>
        <taxon>Pseudomonadati</taxon>
        <taxon>Bacteroidota</taxon>
        <taxon>Flavobacteriia</taxon>
        <taxon>Flavobacteriales</taxon>
        <taxon>Flavobacteriaceae</taxon>
        <taxon>Gelidibacter</taxon>
    </lineage>
</organism>
<gene>
    <name evidence="9" type="ORF">ESZ48_06645</name>
</gene>
<dbReference type="NCBIfam" id="TIGR04057">
    <property type="entry name" value="SusC_RagA_signa"/>
    <property type="match status" value="1"/>
</dbReference>
<dbReference type="Pfam" id="PF07715">
    <property type="entry name" value="Plug"/>
    <property type="match status" value="1"/>
</dbReference>
<dbReference type="RefSeq" id="WP_129016562.1">
    <property type="nucleotide sequence ID" value="NZ_SDDZ01000003.1"/>
</dbReference>
<keyword evidence="10" id="KW-1185">Reference proteome</keyword>
<accession>A0A4Q0XHV2</accession>